<proteinExistence type="predicted"/>
<dbReference type="Pfam" id="PF00789">
    <property type="entry name" value="UBX"/>
    <property type="match status" value="1"/>
</dbReference>
<dbReference type="SUPFAM" id="SSF46934">
    <property type="entry name" value="UBA-like"/>
    <property type="match status" value="1"/>
</dbReference>
<dbReference type="Pfam" id="PF22562">
    <property type="entry name" value="UBA_7"/>
    <property type="match status" value="1"/>
</dbReference>
<dbReference type="InterPro" id="IPR029071">
    <property type="entry name" value="Ubiquitin-like_domsf"/>
</dbReference>
<dbReference type="Gene3D" id="1.10.8.10">
    <property type="entry name" value="DNA helicase RuvA subunit, C-terminal domain"/>
    <property type="match status" value="1"/>
</dbReference>
<evidence type="ECO:0000256" key="1">
    <source>
        <dbReference type="ARBA" id="ARBA00003318"/>
    </source>
</evidence>
<feature type="domain" description="UBA" evidence="4">
    <location>
        <begin position="178"/>
        <end position="219"/>
    </location>
</feature>
<dbReference type="InterPro" id="IPR009060">
    <property type="entry name" value="UBA-like_sf"/>
</dbReference>
<comment type="function">
    <text evidence="1">Participates in various redox reactions through the reversible oxidation of its active center dithiol to a disulfide and catalyzes dithiol-disulfide exchange reactions.</text>
</comment>
<protein>
    <submittedName>
        <fullName evidence="7">Uncharacterized protein</fullName>
    </submittedName>
</protein>
<name>A0A7J7IJ38_9RHOD</name>
<dbReference type="AlphaFoldDB" id="A0A7J7IJ38"/>
<dbReference type="PROSITE" id="PS51352">
    <property type="entry name" value="THIOREDOXIN_2"/>
    <property type="match status" value="1"/>
</dbReference>
<accession>A0A7J7IJ38</accession>
<dbReference type="CDD" id="cd02947">
    <property type="entry name" value="TRX_family"/>
    <property type="match status" value="1"/>
</dbReference>
<reference evidence="7 8" key="1">
    <citation type="journal article" date="2020" name="J. Phycol.">
        <title>Comparative genome analysis reveals Cyanidiococcus gen. nov., a new extremophilic red algal genus sister to Cyanidioschyzon (Cyanidioschyzonaceae, Rhodophyta).</title>
        <authorList>
            <person name="Liu S.-L."/>
            <person name="Chiang Y.-R."/>
            <person name="Yoon H.S."/>
            <person name="Fu H.-Y."/>
        </authorList>
    </citation>
    <scope>NUCLEOTIDE SEQUENCE [LARGE SCALE GENOMIC DNA]</scope>
    <source>
        <strain evidence="7 8">THAL066</strain>
    </source>
</reference>
<organism evidence="7 8">
    <name type="scientific">Cyanidiococcus yangmingshanensis</name>
    <dbReference type="NCBI Taxonomy" id="2690220"/>
    <lineage>
        <taxon>Eukaryota</taxon>
        <taxon>Rhodophyta</taxon>
        <taxon>Bangiophyceae</taxon>
        <taxon>Cyanidiales</taxon>
        <taxon>Cyanidiaceae</taxon>
        <taxon>Cyanidiococcus</taxon>
    </lineage>
</organism>
<evidence type="ECO:0000259" key="6">
    <source>
        <dbReference type="PROSITE" id="PS51352"/>
    </source>
</evidence>
<dbReference type="InterPro" id="IPR015940">
    <property type="entry name" value="UBA"/>
</dbReference>
<dbReference type="Gene3D" id="3.40.30.10">
    <property type="entry name" value="Glutaredoxin"/>
    <property type="match status" value="1"/>
</dbReference>
<dbReference type="InterPro" id="IPR017937">
    <property type="entry name" value="Thioredoxin_CS"/>
</dbReference>
<keyword evidence="8" id="KW-1185">Reference proteome</keyword>
<dbReference type="SUPFAM" id="SSF54236">
    <property type="entry name" value="Ubiquitin-like"/>
    <property type="match status" value="1"/>
</dbReference>
<dbReference type="InterPro" id="IPR013766">
    <property type="entry name" value="Thioredoxin_domain"/>
</dbReference>
<keyword evidence="2" id="KW-1015">Disulfide bond</keyword>
<dbReference type="CDD" id="cd01767">
    <property type="entry name" value="UBX"/>
    <property type="match status" value="1"/>
</dbReference>
<dbReference type="InterPro" id="IPR001012">
    <property type="entry name" value="UBX_dom"/>
</dbReference>
<dbReference type="PANTHER" id="PTHR46713">
    <property type="entry name" value="F13M7.16 PROTEIN"/>
    <property type="match status" value="1"/>
</dbReference>
<dbReference type="Proteomes" id="UP000530660">
    <property type="component" value="Unassembled WGS sequence"/>
</dbReference>
<dbReference type="SMART" id="SM00166">
    <property type="entry name" value="UBX"/>
    <property type="match status" value="1"/>
</dbReference>
<gene>
    <name evidence="7" type="ORF">F1559_004289</name>
</gene>
<dbReference type="EMBL" id="VWRR01000008">
    <property type="protein sequence ID" value="KAF6003112.1"/>
    <property type="molecule type" value="Genomic_DNA"/>
</dbReference>
<evidence type="ECO:0000259" key="5">
    <source>
        <dbReference type="PROSITE" id="PS50033"/>
    </source>
</evidence>
<evidence type="ECO:0000313" key="7">
    <source>
        <dbReference type="EMBL" id="KAF6003112.1"/>
    </source>
</evidence>
<evidence type="ECO:0000313" key="8">
    <source>
        <dbReference type="Proteomes" id="UP000530660"/>
    </source>
</evidence>
<dbReference type="PROSITE" id="PS50030">
    <property type="entry name" value="UBA"/>
    <property type="match status" value="1"/>
</dbReference>
<dbReference type="PRINTS" id="PR00421">
    <property type="entry name" value="THIOREDOXIN"/>
</dbReference>
<evidence type="ECO:0000256" key="2">
    <source>
        <dbReference type="ARBA" id="ARBA00023157"/>
    </source>
</evidence>
<feature type="domain" description="UBX" evidence="5">
    <location>
        <begin position="364"/>
        <end position="443"/>
    </location>
</feature>
<dbReference type="SUPFAM" id="SSF52833">
    <property type="entry name" value="Thioredoxin-like"/>
    <property type="match status" value="1"/>
</dbReference>
<dbReference type="PANTHER" id="PTHR46713:SF1">
    <property type="entry name" value="F13M7.16 PROTEIN"/>
    <property type="match status" value="1"/>
</dbReference>
<feature type="domain" description="Thioredoxin" evidence="6">
    <location>
        <begin position="1"/>
        <end position="107"/>
    </location>
</feature>
<evidence type="ECO:0000259" key="4">
    <source>
        <dbReference type="PROSITE" id="PS50030"/>
    </source>
</evidence>
<dbReference type="Pfam" id="PF00085">
    <property type="entry name" value="Thioredoxin"/>
    <property type="match status" value="1"/>
</dbReference>
<dbReference type="InterPro" id="IPR036249">
    <property type="entry name" value="Thioredoxin-like_sf"/>
</dbReference>
<evidence type="ECO:0000256" key="3">
    <source>
        <dbReference type="SAM" id="MobiDB-lite"/>
    </source>
</evidence>
<dbReference type="SMART" id="SM00165">
    <property type="entry name" value="UBA"/>
    <property type="match status" value="1"/>
</dbReference>
<feature type="region of interest" description="Disordered" evidence="3">
    <location>
        <begin position="262"/>
        <end position="286"/>
    </location>
</feature>
<sequence>MVVHAHSTLEFQRIVLEGSRKQLVVVDFYADWCGPCRMVAPVFESLEHKYAHVLFVKVNVDEAQEVAQQCSVRAMPTFQLFQNGCKVDEIVGANVSALERSITVFGKPPAFSGSGYTLGTKTADDGDSAQIATGSGKVDSVPLPVDNDITAASLTDKPVEIVRPSSSDPEHASPQLVHVRKSFLDELESMGFPRNRAIKACIATRNESLQAAMDWIFAHDEEANVDDIDPNLQFEVTEAEASNSKETQEEKERLAKQLREEVRKRREDEEKRLAAEQEKNRLRSGKEIAEAKRRLEEEQRKRDMQERFREKREKQLERERLRKLLAEDRQRRLEMQRNPTAVNPPEEKQRVCTETTTSSQTATCKVKVTRLQLRLPDGSNLEADFTNETLLREVANYVLQQRPGLGDRITLMNAYPRRKFQEHEMDQLTLRDAQLHPRGALFILRS</sequence>
<comment type="caution">
    <text evidence="7">The sequence shown here is derived from an EMBL/GenBank/DDBJ whole genome shotgun (WGS) entry which is preliminary data.</text>
</comment>
<dbReference type="PROSITE" id="PS00194">
    <property type="entry name" value="THIOREDOXIN_1"/>
    <property type="match status" value="1"/>
</dbReference>
<dbReference type="PROSITE" id="PS50033">
    <property type="entry name" value="UBX"/>
    <property type="match status" value="1"/>
</dbReference>
<dbReference type="FunFam" id="3.40.30.10:FF:000245">
    <property type="entry name" value="Thioredoxin"/>
    <property type="match status" value="1"/>
</dbReference>
<dbReference type="Gene3D" id="3.10.20.90">
    <property type="entry name" value="Phosphatidylinositol 3-kinase Catalytic Subunit, Chain A, domain 1"/>
    <property type="match status" value="1"/>
</dbReference>